<evidence type="ECO:0000313" key="4">
    <source>
        <dbReference type="Proteomes" id="UP000063991"/>
    </source>
</evidence>
<organism evidence="3 4">
    <name type="scientific">Alteromonas macleodii</name>
    <name type="common">Pseudoalteromonas macleodii</name>
    <dbReference type="NCBI Taxonomy" id="28108"/>
    <lineage>
        <taxon>Bacteria</taxon>
        <taxon>Pseudomonadati</taxon>
        <taxon>Pseudomonadota</taxon>
        <taxon>Gammaproteobacteria</taxon>
        <taxon>Alteromonadales</taxon>
        <taxon>Alteromonadaceae</taxon>
        <taxon>Alteromonas/Salinimonas group</taxon>
        <taxon>Alteromonas</taxon>
    </lineage>
</organism>
<dbReference type="OrthoDB" id="9775208at2"/>
<evidence type="ECO:0000313" key="3">
    <source>
        <dbReference type="EMBL" id="AMJ99180.1"/>
    </source>
</evidence>
<dbReference type="PANTHER" id="PTHR45947:SF3">
    <property type="entry name" value="SULFOQUINOVOSYL TRANSFERASE SQD2"/>
    <property type="match status" value="1"/>
</dbReference>
<dbReference type="CDD" id="cd03801">
    <property type="entry name" value="GT4_PimA-like"/>
    <property type="match status" value="1"/>
</dbReference>
<feature type="domain" description="Glycosyltransferase subfamily 4-like N-terminal" evidence="2">
    <location>
        <begin position="12"/>
        <end position="167"/>
    </location>
</feature>
<evidence type="ECO:0000259" key="2">
    <source>
        <dbReference type="Pfam" id="PF13439"/>
    </source>
</evidence>
<dbReference type="Pfam" id="PF13439">
    <property type="entry name" value="Glyco_transf_4"/>
    <property type="match status" value="1"/>
</dbReference>
<dbReference type="SUPFAM" id="SSF53756">
    <property type="entry name" value="UDP-Glycosyltransferase/glycogen phosphorylase"/>
    <property type="match status" value="1"/>
</dbReference>
<evidence type="ECO:0000259" key="1">
    <source>
        <dbReference type="Pfam" id="PF00534"/>
    </source>
</evidence>
<dbReference type="Gene3D" id="3.40.50.2000">
    <property type="entry name" value="Glycogen Phosphorylase B"/>
    <property type="match status" value="2"/>
</dbReference>
<dbReference type="InterPro" id="IPR001296">
    <property type="entry name" value="Glyco_trans_1"/>
</dbReference>
<keyword evidence="3" id="KW-0808">Transferase</keyword>
<dbReference type="AlphaFoldDB" id="A0A126Q2D6"/>
<gene>
    <name evidence="3" type="ORF">AVL55_14060</name>
</gene>
<dbReference type="Proteomes" id="UP000063991">
    <property type="component" value="Chromosome"/>
</dbReference>
<dbReference type="GO" id="GO:0016757">
    <property type="term" value="F:glycosyltransferase activity"/>
    <property type="evidence" value="ECO:0007669"/>
    <property type="project" value="InterPro"/>
</dbReference>
<name>A0A126Q2D6_ALTMA</name>
<dbReference type="InterPro" id="IPR028098">
    <property type="entry name" value="Glyco_trans_4-like_N"/>
</dbReference>
<dbReference type="InterPro" id="IPR050194">
    <property type="entry name" value="Glycosyltransferase_grp1"/>
</dbReference>
<proteinExistence type="predicted"/>
<dbReference type="PANTHER" id="PTHR45947">
    <property type="entry name" value="SULFOQUINOVOSYL TRANSFERASE SQD2"/>
    <property type="match status" value="1"/>
</dbReference>
<sequence length="367" mass="41027">MRVLHVTYDMRIGGTEMVIKNIIEGNTDANIEMSIFCIEAPLGPWGEELKAAGIETTTHERQPGFDTKLIGAIRKHIKENGIDILHCHQYTPWVYGALASAFTKTKVIFTEHGRFYPDSSSRKRKVINPLLLNLTDRVTAISKSTKQSLVNYEFIPEHSIQVIYNGIAPLTVKVSKEERKSELSISESTFVFGTIARLDPIKNQIMMIKAFASITSKLENTTLVIVGDGEMMESLRILVDDLEITDKVKFTGYIPNPTSTLNVFDVFLLSSLSEGTSMTLLEAMSLGKPCIVTDAGGNAEVITHNVNGLVSRNNDLMGFAGNMNRVTTKSYIQTFSHNAIKLFNEKFNVLIMQEGYRKIYRELFTNA</sequence>
<dbReference type="Pfam" id="PF00534">
    <property type="entry name" value="Glycos_transf_1"/>
    <property type="match status" value="1"/>
</dbReference>
<feature type="domain" description="Glycosyl transferase family 1" evidence="1">
    <location>
        <begin position="176"/>
        <end position="328"/>
    </location>
</feature>
<accession>A0A126Q2D6</accession>
<dbReference type="RefSeq" id="WP_061095543.1">
    <property type="nucleotide sequence ID" value="NZ_CP014323.1"/>
</dbReference>
<protein>
    <submittedName>
        <fullName evidence="3">Glycosyltransferase</fullName>
    </submittedName>
</protein>
<reference evidence="3 4" key="1">
    <citation type="submission" date="2015-12" db="EMBL/GenBank/DDBJ databases">
        <authorList>
            <person name="Shamseldin A."/>
            <person name="Moawad H."/>
            <person name="Abd El-Rahim W.M."/>
            <person name="Sadowsky M.J."/>
        </authorList>
    </citation>
    <scope>NUCLEOTIDE SEQUENCE [LARGE SCALE GENOMIC DNA]</scope>
    <source>
        <strain evidence="3 4">D7</strain>
    </source>
</reference>
<dbReference type="EMBL" id="CP014323">
    <property type="protein sequence ID" value="AMJ99180.1"/>
    <property type="molecule type" value="Genomic_DNA"/>
</dbReference>